<feature type="compositionally biased region" description="Low complexity" evidence="1">
    <location>
        <begin position="29"/>
        <end position="42"/>
    </location>
</feature>
<evidence type="ECO:0000313" key="2">
    <source>
        <dbReference type="EMBL" id="CAB4691012.1"/>
    </source>
</evidence>
<feature type="region of interest" description="Disordered" evidence="1">
    <location>
        <begin position="29"/>
        <end position="52"/>
    </location>
</feature>
<dbReference type="EMBL" id="CAEZXR010000031">
    <property type="protein sequence ID" value="CAB4691012.1"/>
    <property type="molecule type" value="Genomic_DNA"/>
</dbReference>
<sequence length="111" mass="11105">MVVTRPPAKAQIAIVQVPAKVRSKTITEAAATAAPDDTPTTPGSASGLPKTPCISAPPVASAAPAIAAITTRGKRTFHSVVSPWGWAGTGPRSSPTRCSTEPITSDGATSS</sequence>
<feature type="region of interest" description="Disordered" evidence="1">
    <location>
        <begin position="81"/>
        <end position="111"/>
    </location>
</feature>
<reference evidence="2" key="1">
    <citation type="submission" date="2020-05" db="EMBL/GenBank/DDBJ databases">
        <authorList>
            <person name="Chiriac C."/>
            <person name="Salcher M."/>
            <person name="Ghai R."/>
            <person name="Kavagutti S V."/>
        </authorList>
    </citation>
    <scope>NUCLEOTIDE SEQUENCE</scope>
</reference>
<name>A0A6J6NYK8_9ZZZZ</name>
<accession>A0A6J6NYK8</accession>
<organism evidence="2">
    <name type="scientific">freshwater metagenome</name>
    <dbReference type="NCBI Taxonomy" id="449393"/>
    <lineage>
        <taxon>unclassified sequences</taxon>
        <taxon>metagenomes</taxon>
        <taxon>ecological metagenomes</taxon>
    </lineage>
</organism>
<protein>
    <submittedName>
        <fullName evidence="2">Unannotated protein</fullName>
    </submittedName>
</protein>
<feature type="compositionally biased region" description="Polar residues" evidence="1">
    <location>
        <begin position="91"/>
        <end position="111"/>
    </location>
</feature>
<evidence type="ECO:0000256" key="1">
    <source>
        <dbReference type="SAM" id="MobiDB-lite"/>
    </source>
</evidence>
<dbReference type="AlphaFoldDB" id="A0A6J6NYK8"/>
<gene>
    <name evidence="2" type="ORF">UFOPK2579_00411</name>
</gene>
<proteinExistence type="predicted"/>